<sequence>MLKFAFRKSILSSHVWGSFVGSHYLLYLEFLLLSGLIFNLNNTYFGYFRFLCQKCWQPLIYKVFQNSMAIILSTRCVPSEKQDISDVVHGRARCQGFTPYNLLRPE</sequence>
<keyword evidence="1" id="KW-0812">Transmembrane</keyword>
<dbReference type="AlphaFoldDB" id="A0A8D9ACP2"/>
<reference evidence="2" key="1">
    <citation type="submission" date="2021-05" db="EMBL/GenBank/DDBJ databases">
        <authorList>
            <person name="Alioto T."/>
            <person name="Alioto T."/>
            <person name="Gomez Garrido J."/>
        </authorList>
    </citation>
    <scope>NUCLEOTIDE SEQUENCE</scope>
</reference>
<organism evidence="2">
    <name type="scientific">Cacopsylla melanoneura</name>
    <dbReference type="NCBI Taxonomy" id="428564"/>
    <lineage>
        <taxon>Eukaryota</taxon>
        <taxon>Metazoa</taxon>
        <taxon>Ecdysozoa</taxon>
        <taxon>Arthropoda</taxon>
        <taxon>Hexapoda</taxon>
        <taxon>Insecta</taxon>
        <taxon>Pterygota</taxon>
        <taxon>Neoptera</taxon>
        <taxon>Paraneoptera</taxon>
        <taxon>Hemiptera</taxon>
        <taxon>Sternorrhyncha</taxon>
        <taxon>Psylloidea</taxon>
        <taxon>Psyllidae</taxon>
        <taxon>Psyllinae</taxon>
        <taxon>Cacopsylla</taxon>
    </lineage>
</organism>
<evidence type="ECO:0000313" key="2">
    <source>
        <dbReference type="EMBL" id="CAG6762947.1"/>
    </source>
</evidence>
<dbReference type="EMBL" id="HBUF01562298">
    <property type="protein sequence ID" value="CAG6762947.1"/>
    <property type="molecule type" value="Transcribed_RNA"/>
</dbReference>
<feature type="transmembrane region" description="Helical" evidence="1">
    <location>
        <begin position="20"/>
        <end position="40"/>
    </location>
</feature>
<protein>
    <submittedName>
        <fullName evidence="2">Uncharacterized protein</fullName>
    </submittedName>
</protein>
<keyword evidence="1" id="KW-0472">Membrane</keyword>
<name>A0A8D9ACP2_9HEMI</name>
<proteinExistence type="predicted"/>
<accession>A0A8D9ACP2</accession>
<keyword evidence="1" id="KW-1133">Transmembrane helix</keyword>
<evidence type="ECO:0000256" key="1">
    <source>
        <dbReference type="SAM" id="Phobius"/>
    </source>
</evidence>